<reference evidence="1 2" key="2">
    <citation type="journal article" date="2015" name="Eukaryot. Cell">
        <title>Genetic mapping reveals that sinefungin resistance in Toxoplasma gondii is controlled by a putative amino acid transporter locus that can be used as a negative selectable marker.</title>
        <authorList>
            <person name="Behnke M.S."/>
            <person name="Khan A."/>
            <person name="Sibley L.D."/>
        </authorList>
    </citation>
    <scope>NUCLEOTIDE SEQUENCE [LARGE SCALE GENOMIC DNA]</scope>
    <source>
        <strain evidence="1 2">VAND</strain>
    </source>
</reference>
<evidence type="ECO:0000313" key="1">
    <source>
        <dbReference type="EMBL" id="KFG99218.1"/>
    </source>
</evidence>
<organism evidence="1 2">
    <name type="scientific">Toxoplasma gondii VAND</name>
    <dbReference type="NCBI Taxonomy" id="933077"/>
    <lineage>
        <taxon>Eukaryota</taxon>
        <taxon>Sar</taxon>
        <taxon>Alveolata</taxon>
        <taxon>Apicomplexa</taxon>
        <taxon>Conoidasida</taxon>
        <taxon>Coccidia</taxon>
        <taxon>Eucoccidiorida</taxon>
        <taxon>Eimeriorina</taxon>
        <taxon>Sarcocystidae</taxon>
        <taxon>Toxoplasma</taxon>
    </lineage>
</organism>
<reference evidence="1 2" key="1">
    <citation type="submission" date="2014-08" db="EMBL/GenBank/DDBJ databases">
        <authorList>
            <person name="Sibley D."/>
            <person name="Venepally P."/>
            <person name="Karamycheva S."/>
            <person name="Hadjithomas M."/>
            <person name="Khan A."/>
            <person name="Brunk B."/>
            <person name="Roos D."/>
            <person name="Caler E."/>
            <person name="Lorenzi H."/>
        </authorList>
    </citation>
    <scope>NUCLEOTIDE SEQUENCE [LARGE SCALE GENOMIC DNA]</scope>
    <source>
        <strain evidence="1 2">VAND</strain>
    </source>
</reference>
<protein>
    <submittedName>
        <fullName evidence="1">Putative bacteriophage protein</fullName>
    </submittedName>
</protein>
<dbReference type="Proteomes" id="UP000028840">
    <property type="component" value="Unassembled WGS sequence"/>
</dbReference>
<accession>A0A086PFT7</accession>
<name>A0A086PFT7_TOXGO</name>
<evidence type="ECO:0000313" key="2">
    <source>
        <dbReference type="Proteomes" id="UP000028840"/>
    </source>
</evidence>
<gene>
    <name evidence="1" type="ORF">TGVAND_439120</name>
</gene>
<dbReference type="Pfam" id="PF21822">
    <property type="entry name" value="Phage_TAC_15"/>
    <property type="match status" value="1"/>
</dbReference>
<proteinExistence type="predicted"/>
<dbReference type="InterPro" id="IPR049156">
    <property type="entry name" value="Phage_chap_TAC_15-like"/>
</dbReference>
<dbReference type="EMBL" id="AEYJ02001999">
    <property type="protein sequence ID" value="KFG99218.1"/>
    <property type="molecule type" value="Genomic_DNA"/>
</dbReference>
<comment type="caution">
    <text evidence="1">The sequence shown here is derived from an EMBL/GenBank/DDBJ whole genome shotgun (WGS) entry which is preliminary data.</text>
</comment>
<dbReference type="AlphaFoldDB" id="A0A086PFT7"/>
<sequence>MEFEIKGQQFRSAKLNAFAQQDVAIALAPVLSGLVPLLKDVMAGNAKTLTDDKSRLFDEIIPLVVKAITQLSKEGRAEINHTCLSVVTRQQGQSWSKIYEPNQRVMLFDDLNGLDLVKIVGNVVQDSLGDFFPALPVSDSNTDPQPA</sequence>
<dbReference type="VEuPathDB" id="ToxoDB:TGVAND_439120"/>